<dbReference type="Proteomes" id="UP001154265">
    <property type="component" value="Unassembled WGS sequence"/>
</dbReference>
<keyword evidence="4" id="KW-1185">Reference proteome</keyword>
<dbReference type="PANTHER" id="PTHR22602">
    <property type="entry name" value="TRANSFERASE CAF17, MITOCHONDRIAL-RELATED"/>
    <property type="match status" value="1"/>
</dbReference>
<comment type="caution">
    <text evidence="3">The sequence shown here is derived from an EMBL/GenBank/DDBJ whole genome shotgun (WGS) entry which is preliminary data.</text>
</comment>
<dbReference type="InterPro" id="IPR006222">
    <property type="entry name" value="GCVT_N"/>
</dbReference>
<evidence type="ECO:0000256" key="1">
    <source>
        <dbReference type="ARBA" id="ARBA00022946"/>
    </source>
</evidence>
<name>A0ABT6EXN3_9SYNE</name>
<dbReference type="InterPro" id="IPR027266">
    <property type="entry name" value="TrmE/GcvT-like"/>
</dbReference>
<protein>
    <submittedName>
        <fullName evidence="3">Folate-binding protein</fullName>
    </submittedName>
</protein>
<reference evidence="3" key="2">
    <citation type="submission" date="2022-01" db="EMBL/GenBank/DDBJ databases">
        <authorList>
            <person name="Zivanovic Y."/>
            <person name="Moreira D."/>
            <person name="Lopez-Garcia P."/>
        </authorList>
    </citation>
    <scope>NUCLEOTIDE SEQUENCE</scope>
    <source>
        <strain evidence="3">G9</strain>
    </source>
</reference>
<reference evidence="3" key="1">
    <citation type="journal article" date="2022" name="Genome Biol. Evol.">
        <title>A New Gene Family Diagnostic for Intracellular Biomineralization of Amorphous Ca Carbonates by Cyanobacteria.</title>
        <authorList>
            <person name="Benzerara K."/>
            <person name="Duprat E."/>
            <person name="Bitard-Feildel T."/>
            <person name="Caumes G."/>
            <person name="Cassier-Chauvat C."/>
            <person name="Chauvat F."/>
            <person name="Dezi M."/>
            <person name="Diop S.I."/>
            <person name="Gaschignard G."/>
            <person name="Gorgen S."/>
            <person name="Gugger M."/>
            <person name="Lopez-Garcia P."/>
            <person name="Millet M."/>
            <person name="Skouri-Panet F."/>
            <person name="Moreira D."/>
            <person name="Callebaut I."/>
        </authorList>
    </citation>
    <scope>NUCLEOTIDE SEQUENCE</scope>
    <source>
        <strain evidence="3">G9</strain>
    </source>
</reference>
<feature type="domain" description="GCVT N-terminal" evidence="2">
    <location>
        <begin position="21"/>
        <end position="236"/>
    </location>
</feature>
<dbReference type="InterPro" id="IPR017703">
    <property type="entry name" value="YgfZ/GCV_T_CS"/>
</dbReference>
<dbReference type="PIRSF" id="PIRSF006487">
    <property type="entry name" value="GcvT"/>
    <property type="match status" value="1"/>
</dbReference>
<dbReference type="EMBL" id="JAKKUT010000001">
    <property type="protein sequence ID" value="MDG2989660.1"/>
    <property type="molecule type" value="Genomic_DNA"/>
</dbReference>
<sequence>MEYTNATMTPSITELTQGQFFYDSSHWGRLHISGGDRLRFLHNQTSNNIQALKPGQGCETVFLTSTARTLDLATAWIHEDHIDLLVSPQRRELLLNWLDKYIFFGDAVQVADVTDQTTTVRLLGNGWGELGHWGSTPENHDHQSLEIAGMSVQVARGTGLALTGYTLTHASTTQIATTGDRLSLIQWLGEQGGQALGDEDWERVRILQGRPMPDAELTEEYNPLETRLWQAISFDKGCYIGQETIARLNTYQGVKQELWGLELPTPLPPGTPLTLEGTTVGRITSCIPLTETAFGLGYVRKKAGGLGLILEATTPEGVNLRVKVVDVPFLEQGVMPG</sequence>
<dbReference type="RefSeq" id="WP_277865576.1">
    <property type="nucleotide sequence ID" value="NZ_JAKKUT010000001.1"/>
</dbReference>
<evidence type="ECO:0000313" key="3">
    <source>
        <dbReference type="EMBL" id="MDG2989660.1"/>
    </source>
</evidence>
<evidence type="ECO:0000313" key="4">
    <source>
        <dbReference type="Proteomes" id="UP001154265"/>
    </source>
</evidence>
<dbReference type="InterPro" id="IPR045179">
    <property type="entry name" value="YgfZ/GcvT"/>
</dbReference>
<dbReference type="SUPFAM" id="SSF103025">
    <property type="entry name" value="Folate-binding domain"/>
    <property type="match status" value="1"/>
</dbReference>
<dbReference type="InterPro" id="IPR029043">
    <property type="entry name" value="GcvT/YgfZ_C"/>
</dbReference>
<evidence type="ECO:0000259" key="2">
    <source>
        <dbReference type="Pfam" id="PF01571"/>
    </source>
</evidence>
<organism evidence="3 4">
    <name type="scientific">Candidatus Synechococcus calcipolaris G9</name>
    <dbReference type="NCBI Taxonomy" id="1497997"/>
    <lineage>
        <taxon>Bacteria</taxon>
        <taxon>Bacillati</taxon>
        <taxon>Cyanobacteriota</taxon>
        <taxon>Cyanophyceae</taxon>
        <taxon>Synechococcales</taxon>
        <taxon>Synechococcaceae</taxon>
        <taxon>Synechococcus</taxon>
    </lineage>
</organism>
<proteinExistence type="predicted"/>
<keyword evidence="1" id="KW-0809">Transit peptide</keyword>
<dbReference type="NCBIfam" id="TIGR03317">
    <property type="entry name" value="ygfZ_signature"/>
    <property type="match status" value="1"/>
</dbReference>
<dbReference type="PANTHER" id="PTHR22602:SF0">
    <property type="entry name" value="TRANSFERASE CAF17, MITOCHONDRIAL-RELATED"/>
    <property type="match status" value="1"/>
</dbReference>
<dbReference type="Pfam" id="PF01571">
    <property type="entry name" value="GCV_T"/>
    <property type="match status" value="1"/>
</dbReference>
<dbReference type="SUPFAM" id="SSF101790">
    <property type="entry name" value="Aminomethyltransferase beta-barrel domain"/>
    <property type="match status" value="1"/>
</dbReference>
<gene>
    <name evidence="3" type="ORF">L3556_01735</name>
</gene>
<accession>A0ABT6EXN3</accession>
<dbReference type="Gene3D" id="3.30.1360.120">
    <property type="entry name" value="Probable tRNA modification gtpase trme, domain 1"/>
    <property type="match status" value="1"/>
</dbReference>